<dbReference type="eggNOG" id="COG0735">
    <property type="taxonomic scope" value="Bacteria"/>
</dbReference>
<dbReference type="AlphaFoldDB" id="U7VF34"/>
<dbReference type="GO" id="GO:0000976">
    <property type="term" value="F:transcription cis-regulatory region binding"/>
    <property type="evidence" value="ECO:0007669"/>
    <property type="project" value="TreeGrafter"/>
</dbReference>
<reference evidence="8 9" key="1">
    <citation type="submission" date="2013-08" db="EMBL/GenBank/DDBJ databases">
        <authorList>
            <person name="Weinstock G."/>
            <person name="Sodergren E."/>
            <person name="Wylie T."/>
            <person name="Fulton L."/>
            <person name="Fulton R."/>
            <person name="Fronick C."/>
            <person name="O'Laughlin M."/>
            <person name="Godfrey J."/>
            <person name="Miner T."/>
            <person name="Herter B."/>
            <person name="Appelbaum E."/>
            <person name="Cordes M."/>
            <person name="Lek S."/>
            <person name="Wollam A."/>
            <person name="Pepin K.H."/>
            <person name="Palsikar V.B."/>
            <person name="Mitreva M."/>
            <person name="Wilson R.K."/>
        </authorList>
    </citation>
    <scope>NUCLEOTIDE SEQUENCE [LARGE SCALE GENOMIC DNA]</scope>
    <source>
        <strain evidence="8 9">ATCC BAA-474</strain>
    </source>
</reference>
<evidence type="ECO:0000256" key="2">
    <source>
        <dbReference type="ARBA" id="ARBA00022491"/>
    </source>
</evidence>
<dbReference type="Proteomes" id="UP000017081">
    <property type="component" value="Unassembled WGS sequence"/>
</dbReference>
<comment type="caution">
    <text evidence="8">The sequence shown here is derived from an EMBL/GenBank/DDBJ whole genome shotgun (WGS) entry which is preliminary data.</text>
</comment>
<evidence type="ECO:0000256" key="7">
    <source>
        <dbReference type="PIRSR" id="PIRSR602481-1"/>
    </source>
</evidence>
<evidence type="ECO:0008006" key="10">
    <source>
        <dbReference type="Google" id="ProtNLM"/>
    </source>
</evidence>
<keyword evidence="2" id="KW-0678">Repressor</keyword>
<dbReference type="Pfam" id="PF01475">
    <property type="entry name" value="FUR"/>
    <property type="match status" value="1"/>
</dbReference>
<proteinExistence type="inferred from homology"/>
<dbReference type="InterPro" id="IPR043135">
    <property type="entry name" value="Fur_C"/>
</dbReference>
<organism evidence="8 9">
    <name type="scientific">Cetobacterium somerae ATCC BAA-474</name>
    <dbReference type="NCBI Taxonomy" id="1319815"/>
    <lineage>
        <taxon>Bacteria</taxon>
        <taxon>Fusobacteriati</taxon>
        <taxon>Fusobacteriota</taxon>
        <taxon>Fusobacteriia</taxon>
        <taxon>Fusobacteriales</taxon>
        <taxon>Fusobacteriaceae</taxon>
        <taxon>Cetobacterium</taxon>
    </lineage>
</organism>
<feature type="binding site" evidence="7">
    <location>
        <position position="119"/>
    </location>
    <ligand>
        <name>Zn(2+)</name>
        <dbReference type="ChEBI" id="CHEBI:29105"/>
    </ligand>
</feature>
<name>U7VF34_9FUSO</name>
<feature type="binding site" evidence="7">
    <location>
        <position position="79"/>
    </location>
    <ligand>
        <name>Zn(2+)</name>
        <dbReference type="ChEBI" id="CHEBI:29105"/>
    </ligand>
</feature>
<dbReference type="EMBL" id="AXZF01000024">
    <property type="protein sequence ID" value="ERT69433.1"/>
    <property type="molecule type" value="Genomic_DNA"/>
</dbReference>
<dbReference type="PANTHER" id="PTHR33202">
    <property type="entry name" value="ZINC UPTAKE REGULATION PROTEIN"/>
    <property type="match status" value="1"/>
</dbReference>
<comment type="similarity">
    <text evidence="1">Belongs to the Fur family.</text>
</comment>
<dbReference type="SUPFAM" id="SSF46785">
    <property type="entry name" value="Winged helix' DNA-binding domain"/>
    <property type="match status" value="1"/>
</dbReference>
<dbReference type="Gene3D" id="1.10.10.10">
    <property type="entry name" value="Winged helix-like DNA-binding domain superfamily/Winged helix DNA-binding domain"/>
    <property type="match status" value="1"/>
</dbReference>
<accession>U7VF34</accession>
<dbReference type="RefSeq" id="WP_023050208.1">
    <property type="nucleotide sequence ID" value="NZ_CP173065.2"/>
</dbReference>
<keyword evidence="3 7" id="KW-0862">Zinc</keyword>
<feature type="binding site" evidence="7">
    <location>
        <position position="122"/>
    </location>
    <ligand>
        <name>Zn(2+)</name>
        <dbReference type="ChEBI" id="CHEBI:29105"/>
    </ligand>
</feature>
<keyword evidence="7" id="KW-0479">Metal-binding</keyword>
<dbReference type="GO" id="GO:0003700">
    <property type="term" value="F:DNA-binding transcription factor activity"/>
    <property type="evidence" value="ECO:0007669"/>
    <property type="project" value="InterPro"/>
</dbReference>
<dbReference type="InterPro" id="IPR036388">
    <property type="entry name" value="WH-like_DNA-bd_sf"/>
</dbReference>
<evidence type="ECO:0000256" key="4">
    <source>
        <dbReference type="ARBA" id="ARBA00023015"/>
    </source>
</evidence>
<keyword evidence="5" id="KW-0238">DNA-binding</keyword>
<dbReference type="GO" id="GO:0045892">
    <property type="term" value="P:negative regulation of DNA-templated transcription"/>
    <property type="evidence" value="ECO:0007669"/>
    <property type="project" value="TreeGrafter"/>
</dbReference>
<gene>
    <name evidence="8" type="ORF">HMPREF0202_00662</name>
</gene>
<dbReference type="GO" id="GO:1900376">
    <property type="term" value="P:regulation of secondary metabolite biosynthetic process"/>
    <property type="evidence" value="ECO:0007669"/>
    <property type="project" value="TreeGrafter"/>
</dbReference>
<evidence type="ECO:0000256" key="6">
    <source>
        <dbReference type="ARBA" id="ARBA00023163"/>
    </source>
</evidence>
<evidence type="ECO:0000313" key="9">
    <source>
        <dbReference type="Proteomes" id="UP000017081"/>
    </source>
</evidence>
<dbReference type="PANTHER" id="PTHR33202:SF7">
    <property type="entry name" value="FERRIC UPTAKE REGULATION PROTEIN"/>
    <property type="match status" value="1"/>
</dbReference>
<dbReference type="CDD" id="cd07153">
    <property type="entry name" value="Fur_like"/>
    <property type="match status" value="1"/>
</dbReference>
<feature type="binding site" evidence="7">
    <location>
        <position position="82"/>
    </location>
    <ligand>
        <name>Zn(2+)</name>
        <dbReference type="ChEBI" id="CHEBI:29105"/>
    </ligand>
</feature>
<dbReference type="Gene3D" id="3.30.1490.190">
    <property type="match status" value="1"/>
</dbReference>
<dbReference type="GO" id="GO:0008270">
    <property type="term" value="F:zinc ion binding"/>
    <property type="evidence" value="ECO:0007669"/>
    <property type="project" value="TreeGrafter"/>
</dbReference>
<evidence type="ECO:0000256" key="5">
    <source>
        <dbReference type="ARBA" id="ARBA00023125"/>
    </source>
</evidence>
<keyword evidence="9" id="KW-1185">Reference proteome</keyword>
<keyword evidence="6" id="KW-0804">Transcription</keyword>
<evidence type="ECO:0000313" key="8">
    <source>
        <dbReference type="EMBL" id="ERT69433.1"/>
    </source>
</evidence>
<dbReference type="InterPro" id="IPR036390">
    <property type="entry name" value="WH_DNA-bd_sf"/>
</dbReference>
<comment type="cofactor">
    <cofactor evidence="7">
        <name>Zn(2+)</name>
        <dbReference type="ChEBI" id="CHEBI:29105"/>
    </cofactor>
    <text evidence="7">Binds 1 zinc ion per subunit.</text>
</comment>
<sequence>MKFSKQRELILNYILNSHEHLTADTIYADLKKDNPELSLGTVYRNLTKLTEIGAIKKVSLPNQVDKFDKNLDPHAHFICDECGSITDINIPGIDEFLDKVSKDDGISIRKYDLTLNGTCKKCKNKK</sequence>
<dbReference type="STRING" id="1319815.HMPREF0202_00662"/>
<evidence type="ECO:0000256" key="3">
    <source>
        <dbReference type="ARBA" id="ARBA00022833"/>
    </source>
</evidence>
<evidence type="ECO:0000256" key="1">
    <source>
        <dbReference type="ARBA" id="ARBA00007957"/>
    </source>
</evidence>
<dbReference type="HOGENOM" id="CLU_096072_4_2_0"/>
<keyword evidence="4" id="KW-0805">Transcription regulation</keyword>
<dbReference type="InterPro" id="IPR002481">
    <property type="entry name" value="FUR"/>
</dbReference>
<protein>
    <recommendedName>
        <fullName evidence="10">Transcriptional regulator, Fur family</fullName>
    </recommendedName>
</protein>